<evidence type="ECO:0000313" key="1">
    <source>
        <dbReference type="EMBL" id="BBB29567.1"/>
    </source>
</evidence>
<evidence type="ECO:0000313" key="2">
    <source>
        <dbReference type="Proteomes" id="UP000595332"/>
    </source>
</evidence>
<keyword evidence="2" id="KW-1185">Reference proteome</keyword>
<organism evidence="1 2">
    <name type="scientific">Neptunomonas japonica JAMM 1380</name>
    <dbReference type="NCBI Taxonomy" id="1441457"/>
    <lineage>
        <taxon>Bacteria</taxon>
        <taxon>Pseudomonadati</taxon>
        <taxon>Pseudomonadota</taxon>
        <taxon>Gammaproteobacteria</taxon>
        <taxon>Oceanospirillales</taxon>
        <taxon>Oceanospirillaceae</taxon>
        <taxon>Neptunomonas</taxon>
    </lineage>
</organism>
<sequence>MSNVYLVRTNQKINFARIHLDALTVAQDSTKWSKHNEIESYNESILFHLASAYGSFLREVAEKYSFDTSKVNTLADLEVMFEASGQESPERIELVGLEKSEVSWLHKMLAAYGACWKALDNHSEAASDKVSVSEIHVVQINPNHAEDSDILAEYKQWLNEFRSLVERLRSDMQEW</sequence>
<dbReference type="KEGG" id="njp:NEJAP_1615"/>
<dbReference type="Proteomes" id="UP000595332">
    <property type="component" value="Chromosome"/>
</dbReference>
<gene>
    <name evidence="1" type="ORF">NEJAP_1615</name>
</gene>
<accession>A0A7R6SWC3</accession>
<dbReference type="AlphaFoldDB" id="A0A7R6SWC3"/>
<proteinExistence type="predicted"/>
<dbReference type="RefSeq" id="WP_201350176.1">
    <property type="nucleotide sequence ID" value="NZ_AP014546.1"/>
</dbReference>
<dbReference type="EMBL" id="AP014546">
    <property type="protein sequence ID" value="BBB29567.1"/>
    <property type="molecule type" value="Genomic_DNA"/>
</dbReference>
<protein>
    <submittedName>
        <fullName evidence="1">Uncharacterized protein</fullName>
    </submittedName>
</protein>
<dbReference type="Pfam" id="PF20227">
    <property type="entry name" value="DUF6586"/>
    <property type="match status" value="1"/>
</dbReference>
<reference evidence="1 2" key="1">
    <citation type="journal article" date="2008" name="Int. J. Syst. Evol. Microbiol.">
        <title>Neptunomonas japonica sp. nov., an Osedax japonicus symbiont-like bacterium isolated from sediment adjacent to sperm whale carcasses off Kagoshima, Japan.</title>
        <authorList>
            <person name="Miyazaki M."/>
            <person name="Nogi Y."/>
            <person name="Fujiwara Y."/>
            <person name="Kawato M."/>
            <person name="Kubokawa K."/>
            <person name="Horikoshi K."/>
        </authorList>
    </citation>
    <scope>NUCLEOTIDE SEQUENCE [LARGE SCALE GENOMIC DNA]</scope>
    <source>
        <strain evidence="1 2">JAMM 1380</strain>
    </source>
</reference>
<name>A0A7R6SWC3_9GAMM</name>
<dbReference type="InterPro" id="IPR046493">
    <property type="entry name" value="DUF6586"/>
</dbReference>